<gene>
    <name evidence="1" type="ORF">E2C01_028921</name>
</gene>
<proteinExistence type="predicted"/>
<protein>
    <submittedName>
        <fullName evidence="1">Uncharacterized protein</fullName>
    </submittedName>
</protein>
<comment type="caution">
    <text evidence="1">The sequence shown here is derived from an EMBL/GenBank/DDBJ whole genome shotgun (WGS) entry which is preliminary data.</text>
</comment>
<sequence>MVLLTFFGSTLPDHVHIGPISLRMRRFVSRPLQCFSCYGYGHGKSYCKDASRCGNCSTLGSHSEEQYDAVSYYFHCSDAHQIRSRQRPRYCLEKDILQFTNSQFISLGSARHERLYRQKDVESFQRYDGNPLVLTKVTHAVDVHSPPVSPKPLKGLTKCHRGSLESIDLAQAKQSKIAPAAHGRESFRDHTAMAASMVSVEPPVTPSVSDRASYDENALERESSDDVTAVPRGPTVAKVECGLTLGLRFPVGMVMIHITHRRARARRVLREAQRASWKAYFSSINVHTLLTDVFNKVRRIAGKYSAPSPPIVLSAWRTVADLKTVADLFAKHFASVSWKDPAAPSARYRQSMESLGINFSSSGGESYNVPFPVSELRTTLSQCHDSSPGPDDIPYAFLRHIPDYMTTETFPLINHSV</sequence>
<keyword evidence="2" id="KW-1185">Reference proteome</keyword>
<dbReference type="Proteomes" id="UP000324222">
    <property type="component" value="Unassembled WGS sequence"/>
</dbReference>
<reference evidence="1 2" key="1">
    <citation type="submission" date="2019-05" db="EMBL/GenBank/DDBJ databases">
        <title>Another draft genome of Portunus trituberculatus and its Hox gene families provides insights of decapod evolution.</title>
        <authorList>
            <person name="Jeong J.-H."/>
            <person name="Song I."/>
            <person name="Kim S."/>
            <person name="Choi T."/>
            <person name="Kim D."/>
            <person name="Ryu S."/>
            <person name="Kim W."/>
        </authorList>
    </citation>
    <scope>NUCLEOTIDE SEQUENCE [LARGE SCALE GENOMIC DNA]</scope>
    <source>
        <tissue evidence="1">Muscle</tissue>
    </source>
</reference>
<dbReference type="AlphaFoldDB" id="A0A5B7EQF8"/>
<accession>A0A5B7EQF8</accession>
<dbReference type="EMBL" id="VSRR010003290">
    <property type="protein sequence ID" value="MPC35497.1"/>
    <property type="molecule type" value="Genomic_DNA"/>
</dbReference>
<organism evidence="1 2">
    <name type="scientific">Portunus trituberculatus</name>
    <name type="common">Swimming crab</name>
    <name type="synonym">Neptunus trituberculatus</name>
    <dbReference type="NCBI Taxonomy" id="210409"/>
    <lineage>
        <taxon>Eukaryota</taxon>
        <taxon>Metazoa</taxon>
        <taxon>Ecdysozoa</taxon>
        <taxon>Arthropoda</taxon>
        <taxon>Crustacea</taxon>
        <taxon>Multicrustacea</taxon>
        <taxon>Malacostraca</taxon>
        <taxon>Eumalacostraca</taxon>
        <taxon>Eucarida</taxon>
        <taxon>Decapoda</taxon>
        <taxon>Pleocyemata</taxon>
        <taxon>Brachyura</taxon>
        <taxon>Eubrachyura</taxon>
        <taxon>Portunoidea</taxon>
        <taxon>Portunidae</taxon>
        <taxon>Portuninae</taxon>
        <taxon>Portunus</taxon>
    </lineage>
</organism>
<name>A0A5B7EQF8_PORTR</name>
<evidence type="ECO:0000313" key="2">
    <source>
        <dbReference type="Proteomes" id="UP000324222"/>
    </source>
</evidence>
<evidence type="ECO:0000313" key="1">
    <source>
        <dbReference type="EMBL" id="MPC35497.1"/>
    </source>
</evidence>